<comment type="caution">
    <text evidence="7">The sequence shown here is derived from an EMBL/GenBank/DDBJ whole genome shotgun (WGS) entry which is preliminary data.</text>
</comment>
<dbReference type="RefSeq" id="WP_256944242.1">
    <property type="nucleotide sequence ID" value="NZ_JANHNZ010000001.1"/>
</dbReference>
<reference evidence="7" key="1">
    <citation type="submission" date="2022-07" db="EMBL/GenBank/DDBJ databases">
        <authorList>
            <person name="Jung M.-Y."/>
            <person name="Lee M."/>
        </authorList>
    </citation>
    <scope>NUCLEOTIDE SEQUENCE</scope>
    <source>
        <strain evidence="7">S8</strain>
    </source>
</reference>
<proteinExistence type="predicted"/>
<dbReference type="Proteomes" id="UP001059480">
    <property type="component" value="Unassembled WGS sequence"/>
</dbReference>
<dbReference type="InterPro" id="IPR017039">
    <property type="entry name" value="Virul_fac_BrkB"/>
</dbReference>
<feature type="transmembrane region" description="Helical" evidence="6">
    <location>
        <begin position="252"/>
        <end position="276"/>
    </location>
</feature>
<keyword evidence="2" id="KW-1003">Cell membrane</keyword>
<dbReference type="EMBL" id="JANHNZ010000001">
    <property type="protein sequence ID" value="MCQ9209132.1"/>
    <property type="molecule type" value="Genomic_DNA"/>
</dbReference>
<protein>
    <submittedName>
        <fullName evidence="7">YihY/virulence factor BrkB family protein</fullName>
    </submittedName>
</protein>
<keyword evidence="5 6" id="KW-0472">Membrane</keyword>
<organism evidence="7 8">
    <name type="scientific">Granulicatella seriolae</name>
    <dbReference type="NCBI Taxonomy" id="2967226"/>
    <lineage>
        <taxon>Bacteria</taxon>
        <taxon>Bacillati</taxon>
        <taxon>Bacillota</taxon>
        <taxon>Bacilli</taxon>
        <taxon>Lactobacillales</taxon>
        <taxon>Carnobacteriaceae</taxon>
        <taxon>Granulicatella</taxon>
    </lineage>
</organism>
<evidence type="ECO:0000256" key="1">
    <source>
        <dbReference type="ARBA" id="ARBA00004651"/>
    </source>
</evidence>
<keyword evidence="3 6" id="KW-0812">Transmembrane</keyword>
<feature type="transmembrane region" description="Helical" evidence="6">
    <location>
        <begin position="35"/>
        <end position="55"/>
    </location>
</feature>
<dbReference type="NCBIfam" id="TIGR00765">
    <property type="entry name" value="yihY_not_rbn"/>
    <property type="match status" value="1"/>
</dbReference>
<evidence type="ECO:0000256" key="2">
    <source>
        <dbReference type="ARBA" id="ARBA00022475"/>
    </source>
</evidence>
<keyword evidence="4 6" id="KW-1133">Transmembrane helix</keyword>
<evidence type="ECO:0000313" key="7">
    <source>
        <dbReference type="EMBL" id="MCQ9209132.1"/>
    </source>
</evidence>
<dbReference type="PANTHER" id="PTHR30213:SF0">
    <property type="entry name" value="UPF0761 MEMBRANE PROTEIN YIHY"/>
    <property type="match status" value="1"/>
</dbReference>
<evidence type="ECO:0000256" key="6">
    <source>
        <dbReference type="SAM" id="Phobius"/>
    </source>
</evidence>
<sequence length="335" mass="37562">MQTSKQASLKVSIKEFFLVVIENFTRFNIGTEAAAMTYFLILSTVPILIVIANLIPLMPIPVNEVLSYMEAFLPPDIYNLVGGVIIDYLKQVDGNIISLGLLFLMWPASQALTGLQNALNQVYGATVGRNFIISRIFSFAIALGGAAIVGLVSFAFVFGGQIILFIENMFSIDLKNVMISFELFRWIVLIGTVLLLVILTYYFVPNVKWPLRYAIPGGIFTTVGYVAISQLFTLYVSFAGRRLTGNNTFGVFIVYMMWMYLTCMVLLVGGVINVIIYRYRHPETASPEKIEEKKHTINSEQIKKIQLKKARIHGNNEEELQAKSVEVDVKAEVNQ</sequence>
<evidence type="ECO:0000256" key="4">
    <source>
        <dbReference type="ARBA" id="ARBA00022989"/>
    </source>
</evidence>
<dbReference type="PANTHER" id="PTHR30213">
    <property type="entry name" value="INNER MEMBRANE PROTEIN YHJD"/>
    <property type="match status" value="1"/>
</dbReference>
<dbReference type="Pfam" id="PF03631">
    <property type="entry name" value="Virul_fac_BrkB"/>
    <property type="match status" value="1"/>
</dbReference>
<evidence type="ECO:0000256" key="3">
    <source>
        <dbReference type="ARBA" id="ARBA00022692"/>
    </source>
</evidence>
<reference evidence="7" key="3">
    <citation type="journal article" date="2023" name="Microbiol. Resour. Announc.">
        <title>Draft Genome Sequence of Granulicatella sp. Strain S8, Isolated from a Marine Fish, Seriola quinqueradiata.</title>
        <authorList>
            <person name="Lee M."/>
            <person name="Farooq A."/>
            <person name="Jeong J.B."/>
            <person name="Jung M.Y."/>
        </authorList>
    </citation>
    <scope>NUCLEOTIDE SEQUENCE</scope>
    <source>
        <strain evidence="7">S8</strain>
    </source>
</reference>
<evidence type="ECO:0000256" key="5">
    <source>
        <dbReference type="ARBA" id="ARBA00023136"/>
    </source>
</evidence>
<dbReference type="PIRSF" id="PIRSF035875">
    <property type="entry name" value="RNase_BN"/>
    <property type="match status" value="1"/>
</dbReference>
<name>A0ABT1WLC5_9LACT</name>
<feature type="transmembrane region" description="Helical" evidence="6">
    <location>
        <begin position="183"/>
        <end position="204"/>
    </location>
</feature>
<reference evidence="7" key="2">
    <citation type="journal article" date="2023" name="Curr. Microbiol.">
        <title>Granulicatella seriolae sp. nov., a Novel Facultative Anaerobe Isolated from Yellowtail Marine Fish.</title>
        <authorList>
            <person name="Lee M."/>
            <person name="Choi Y.J."/>
            <person name="Farooq A."/>
            <person name="Jeong J.B."/>
            <person name="Jung M.Y."/>
        </authorList>
    </citation>
    <scope>NUCLEOTIDE SEQUENCE</scope>
    <source>
        <strain evidence="7">S8</strain>
    </source>
</reference>
<keyword evidence="8" id="KW-1185">Reference proteome</keyword>
<gene>
    <name evidence="7" type="ORF">NPA36_00940</name>
</gene>
<comment type="subcellular location">
    <subcellularLocation>
        <location evidence="1">Cell membrane</location>
        <topology evidence="1">Multi-pass membrane protein</topology>
    </subcellularLocation>
</comment>
<accession>A0ABT1WLC5</accession>
<feature type="transmembrane region" description="Helical" evidence="6">
    <location>
        <begin position="136"/>
        <end position="163"/>
    </location>
</feature>
<feature type="transmembrane region" description="Helical" evidence="6">
    <location>
        <begin position="211"/>
        <end position="232"/>
    </location>
</feature>
<feature type="transmembrane region" description="Helical" evidence="6">
    <location>
        <begin position="96"/>
        <end position="115"/>
    </location>
</feature>
<evidence type="ECO:0000313" key="8">
    <source>
        <dbReference type="Proteomes" id="UP001059480"/>
    </source>
</evidence>